<evidence type="ECO:0000256" key="5">
    <source>
        <dbReference type="ARBA" id="ARBA00022989"/>
    </source>
</evidence>
<dbReference type="GO" id="GO:0005886">
    <property type="term" value="C:plasma membrane"/>
    <property type="evidence" value="ECO:0007669"/>
    <property type="project" value="UniProtKB-SubCell"/>
</dbReference>
<dbReference type="InterPro" id="IPR045621">
    <property type="entry name" value="BPD_transp_1_N"/>
</dbReference>
<dbReference type="RefSeq" id="WP_079413916.1">
    <property type="nucleotide sequence ID" value="NZ_MBTG01000014.1"/>
</dbReference>
<keyword evidence="10" id="KW-1185">Reference proteome</keyword>
<dbReference type="AlphaFoldDB" id="A0A1V4HIU8"/>
<evidence type="ECO:0000256" key="3">
    <source>
        <dbReference type="ARBA" id="ARBA00022475"/>
    </source>
</evidence>
<dbReference type="SUPFAM" id="SSF161098">
    <property type="entry name" value="MetI-like"/>
    <property type="match status" value="1"/>
</dbReference>
<feature type="transmembrane region" description="Helical" evidence="7">
    <location>
        <begin position="9"/>
        <end position="29"/>
    </location>
</feature>
<dbReference type="Pfam" id="PF19300">
    <property type="entry name" value="BPD_transp_1_N"/>
    <property type="match status" value="1"/>
</dbReference>
<evidence type="ECO:0000313" key="9">
    <source>
        <dbReference type="EMBL" id="OPH56926.1"/>
    </source>
</evidence>
<feature type="transmembrane region" description="Helical" evidence="7">
    <location>
        <begin position="277"/>
        <end position="301"/>
    </location>
</feature>
<keyword evidence="2 7" id="KW-0813">Transport</keyword>
<evidence type="ECO:0000313" key="10">
    <source>
        <dbReference type="Proteomes" id="UP000190626"/>
    </source>
</evidence>
<evidence type="ECO:0000259" key="8">
    <source>
        <dbReference type="PROSITE" id="PS50928"/>
    </source>
</evidence>
<feature type="transmembrane region" description="Helical" evidence="7">
    <location>
        <begin position="107"/>
        <end position="126"/>
    </location>
</feature>
<dbReference type="Proteomes" id="UP000190626">
    <property type="component" value="Unassembled WGS sequence"/>
</dbReference>
<comment type="similarity">
    <text evidence="7">Belongs to the binding-protein-dependent transport system permease family.</text>
</comment>
<feature type="transmembrane region" description="Helical" evidence="7">
    <location>
        <begin position="174"/>
        <end position="193"/>
    </location>
</feature>
<dbReference type="PANTHER" id="PTHR43163">
    <property type="entry name" value="DIPEPTIDE TRANSPORT SYSTEM PERMEASE PROTEIN DPPB-RELATED"/>
    <property type="match status" value="1"/>
</dbReference>
<comment type="subcellular location">
    <subcellularLocation>
        <location evidence="1 7">Cell membrane</location>
        <topology evidence="1 7">Multi-pass membrane protein</topology>
    </subcellularLocation>
</comment>
<dbReference type="CDD" id="cd06261">
    <property type="entry name" value="TM_PBP2"/>
    <property type="match status" value="1"/>
</dbReference>
<dbReference type="InterPro" id="IPR050036">
    <property type="entry name" value="CntB"/>
</dbReference>
<evidence type="ECO:0000256" key="4">
    <source>
        <dbReference type="ARBA" id="ARBA00022692"/>
    </source>
</evidence>
<protein>
    <submittedName>
        <fullName evidence="9">Nickel ABC transporter permease subunit NikB</fullName>
    </submittedName>
</protein>
<dbReference type="STRING" id="1469647.BC351_26280"/>
<feature type="transmembrane region" description="Helical" evidence="7">
    <location>
        <begin position="138"/>
        <end position="159"/>
    </location>
</feature>
<feature type="transmembrane region" description="Helical" evidence="7">
    <location>
        <begin position="233"/>
        <end position="257"/>
    </location>
</feature>
<accession>A0A1V4HIU8</accession>
<keyword evidence="6 7" id="KW-0472">Membrane</keyword>
<feature type="domain" description="ABC transmembrane type-1" evidence="8">
    <location>
        <begin position="99"/>
        <end position="295"/>
    </location>
</feature>
<evidence type="ECO:0000256" key="2">
    <source>
        <dbReference type="ARBA" id="ARBA00022448"/>
    </source>
</evidence>
<dbReference type="Gene3D" id="1.10.3720.10">
    <property type="entry name" value="MetI-like"/>
    <property type="match status" value="1"/>
</dbReference>
<proteinExistence type="inferred from homology"/>
<keyword evidence="4 7" id="KW-0812">Transmembrane</keyword>
<gene>
    <name evidence="9" type="ORF">BC351_26280</name>
</gene>
<sequence>MGRYAMRRLFLTIPLLLVISFITFVLLNLSPLDPAEAVLHARDIPQVTHELIAQTKDELGLDQPFFIRYMRWLTACLHLDFGKSYVTGKPVSSLIGPAFLNTLKLTFAASVVIIVWSLLLGVVCAMKEGTWVDKSIRGLAFFVTAMPAYWLGSLLIWYWAVKMDLLPTSGMESYRSYILPVSVISISYAGIYFRNVRSAMLNNINEDYVLYGRACGLSEMVITKHIVRNSLQVAVSIFCMAIPTILGGTVVIENVFAWPGLGSLSVKSIMGRDFPVIQAYVLILGVAFVGFNTISDLINAAMNPRLRNNMS</sequence>
<dbReference type="NCBIfam" id="NF045469">
    <property type="entry name" value="Opp1B"/>
    <property type="match status" value="1"/>
</dbReference>
<keyword evidence="5 7" id="KW-1133">Transmembrane helix</keyword>
<dbReference type="PROSITE" id="PS50928">
    <property type="entry name" value="ABC_TM1"/>
    <property type="match status" value="1"/>
</dbReference>
<evidence type="ECO:0000256" key="1">
    <source>
        <dbReference type="ARBA" id="ARBA00004651"/>
    </source>
</evidence>
<evidence type="ECO:0000256" key="7">
    <source>
        <dbReference type="RuleBase" id="RU363032"/>
    </source>
</evidence>
<dbReference type="InterPro" id="IPR035906">
    <property type="entry name" value="MetI-like_sf"/>
</dbReference>
<reference evidence="10" key="1">
    <citation type="submission" date="2016-07" db="EMBL/GenBank/DDBJ databases">
        <authorList>
            <person name="Florea S."/>
            <person name="Webb J.S."/>
            <person name="Jaromczyk J."/>
            <person name="Schardl C.L."/>
        </authorList>
    </citation>
    <scope>NUCLEOTIDE SEQUENCE [LARGE SCALE GENOMIC DNA]</scope>
    <source>
        <strain evidence="10">CY1</strain>
    </source>
</reference>
<dbReference type="Pfam" id="PF00528">
    <property type="entry name" value="BPD_transp_1"/>
    <property type="match status" value="1"/>
</dbReference>
<organism evidence="9 10">
    <name type="scientific">Paenibacillus ferrarius</name>
    <dbReference type="NCBI Taxonomy" id="1469647"/>
    <lineage>
        <taxon>Bacteria</taxon>
        <taxon>Bacillati</taxon>
        <taxon>Bacillota</taxon>
        <taxon>Bacilli</taxon>
        <taxon>Bacillales</taxon>
        <taxon>Paenibacillaceae</taxon>
        <taxon>Paenibacillus</taxon>
    </lineage>
</organism>
<dbReference type="OrthoDB" id="24153at2"/>
<name>A0A1V4HIU8_9BACL</name>
<dbReference type="EMBL" id="MBTG01000014">
    <property type="protein sequence ID" value="OPH56926.1"/>
    <property type="molecule type" value="Genomic_DNA"/>
</dbReference>
<keyword evidence="3" id="KW-1003">Cell membrane</keyword>
<comment type="caution">
    <text evidence="9">The sequence shown here is derived from an EMBL/GenBank/DDBJ whole genome shotgun (WGS) entry which is preliminary data.</text>
</comment>
<dbReference type="PANTHER" id="PTHR43163:SF6">
    <property type="entry name" value="DIPEPTIDE TRANSPORT SYSTEM PERMEASE PROTEIN DPPB-RELATED"/>
    <property type="match status" value="1"/>
</dbReference>
<dbReference type="InterPro" id="IPR000515">
    <property type="entry name" value="MetI-like"/>
</dbReference>
<evidence type="ECO:0000256" key="6">
    <source>
        <dbReference type="ARBA" id="ARBA00023136"/>
    </source>
</evidence>
<dbReference type="GO" id="GO:0055085">
    <property type="term" value="P:transmembrane transport"/>
    <property type="evidence" value="ECO:0007669"/>
    <property type="project" value="InterPro"/>
</dbReference>